<sequence length="402" mass="45618">MNLKEFITNPIELEYFQGLLSQLNEKKEQLRIATPENDTGVYPTAIAPRELMRRELPFYSYEDIKQRYSTKEIVDCTLWLRKMHGGLGSSLDRSEYLKKYGRTTPGSKSTDLYIETKEFGDISLAEAQIIQASKKTSSFKKVVLQDLVNNDVKPILDKMWEKHSQLLNENFSRLESVVQQKLPTIKDGKLSTERLAPAGHGIFGYEVFKGPRPSGDNIVACIGNGEDLSSTPDRAIVNWMLTENIPVVMVTTTKTDRDMKGGQIALKVEGDKTYLTIVEKAQAEQAGQLDYFEKLGLREEDDDAFFNTNLVLVNFNAIDNSEIALPDLIKNQKGDFVQLEGAMGSVLLNSDRLARETGKKFVHILNVNKENRKKFFSPIKNIRDFRDLIKSSMLNNGTFHFK</sequence>
<reference evidence="4" key="1">
    <citation type="journal article" date="2019" name="Int. J. Syst. Evol. Microbiol.">
        <title>Halobacteriovorax valvorus sp. nov., a novel prokaryotic predator isolated from coastal seawater of China.</title>
        <authorList>
            <person name="Chen M.-X."/>
        </authorList>
    </citation>
    <scope>NUCLEOTIDE SEQUENCE [LARGE SCALE GENOMIC DNA]</scope>
    <source>
        <strain evidence="4">BL9</strain>
    </source>
</reference>
<accession>A0ABY0IJF1</accession>
<proteinExistence type="predicted"/>
<comment type="caution">
    <text evidence="3">The sequence shown here is derived from an EMBL/GenBank/DDBJ whole genome shotgun (WGS) entry which is preliminary data.</text>
</comment>
<dbReference type="EMBL" id="QDKL01000001">
    <property type="protein sequence ID" value="RZF23080.1"/>
    <property type="molecule type" value="Genomic_DNA"/>
</dbReference>
<name>A0ABY0IJF1_9BACT</name>
<evidence type="ECO:0000313" key="4">
    <source>
        <dbReference type="Proteomes" id="UP000443582"/>
    </source>
</evidence>
<protein>
    <recommendedName>
        <fullName evidence="5">UTP--glucose-1-phosphate uridylyltransferase</fullName>
    </recommendedName>
</protein>
<dbReference type="RefSeq" id="WP_114706025.1">
    <property type="nucleotide sequence ID" value="NZ_QDKL01000001.1"/>
</dbReference>
<evidence type="ECO:0000256" key="2">
    <source>
        <dbReference type="ARBA" id="ARBA00022695"/>
    </source>
</evidence>
<evidence type="ECO:0000256" key="1">
    <source>
        <dbReference type="ARBA" id="ARBA00022679"/>
    </source>
</evidence>
<evidence type="ECO:0000313" key="3">
    <source>
        <dbReference type="EMBL" id="RZF23080.1"/>
    </source>
</evidence>
<keyword evidence="1" id="KW-0808">Transferase</keyword>
<dbReference type="Gene3D" id="3.90.550.10">
    <property type="entry name" value="Spore Coat Polysaccharide Biosynthesis Protein SpsA, Chain A"/>
    <property type="match status" value="1"/>
</dbReference>
<keyword evidence="2" id="KW-0548">Nucleotidyltransferase</keyword>
<dbReference type="SUPFAM" id="SSF53448">
    <property type="entry name" value="Nucleotide-diphospho-sugar transferases"/>
    <property type="match status" value="1"/>
</dbReference>
<evidence type="ECO:0008006" key="5">
    <source>
        <dbReference type="Google" id="ProtNLM"/>
    </source>
</evidence>
<gene>
    <name evidence="3" type="ORF">DAY19_04730</name>
</gene>
<dbReference type="InterPro" id="IPR029044">
    <property type="entry name" value="Nucleotide-diphossugar_trans"/>
</dbReference>
<organism evidence="3 4">
    <name type="scientific">Halobacteriovorax vibrionivorans</name>
    <dbReference type="NCBI Taxonomy" id="2152716"/>
    <lineage>
        <taxon>Bacteria</taxon>
        <taxon>Pseudomonadati</taxon>
        <taxon>Bdellovibrionota</taxon>
        <taxon>Bacteriovoracia</taxon>
        <taxon>Bacteriovoracales</taxon>
        <taxon>Halobacteriovoraceae</taxon>
        <taxon>Halobacteriovorax</taxon>
    </lineage>
</organism>
<dbReference type="Pfam" id="PF01704">
    <property type="entry name" value="UDPGP"/>
    <property type="match status" value="1"/>
</dbReference>
<dbReference type="InterPro" id="IPR002618">
    <property type="entry name" value="UDPGP_fam"/>
</dbReference>
<keyword evidence="4" id="KW-1185">Reference proteome</keyword>
<dbReference type="Proteomes" id="UP000443582">
    <property type="component" value="Unassembled WGS sequence"/>
</dbReference>